<evidence type="ECO:0008006" key="3">
    <source>
        <dbReference type="Google" id="ProtNLM"/>
    </source>
</evidence>
<dbReference type="AlphaFoldDB" id="A0AAV8Z3J1"/>
<evidence type="ECO:0000313" key="2">
    <source>
        <dbReference type="Proteomes" id="UP001162162"/>
    </source>
</evidence>
<protein>
    <recommendedName>
        <fullName evidence="3">Transposase</fullName>
    </recommendedName>
</protein>
<name>A0AAV8Z3J1_9CUCU</name>
<evidence type="ECO:0000313" key="1">
    <source>
        <dbReference type="EMBL" id="KAJ8958726.1"/>
    </source>
</evidence>
<reference evidence="1" key="1">
    <citation type="journal article" date="2023" name="Insect Mol. Biol.">
        <title>Genome sequencing provides insights into the evolution of gene families encoding plant cell wall-degrading enzymes in longhorned beetles.</title>
        <authorList>
            <person name="Shin N.R."/>
            <person name="Okamura Y."/>
            <person name="Kirsch R."/>
            <person name="Pauchet Y."/>
        </authorList>
    </citation>
    <scope>NUCLEOTIDE SEQUENCE</scope>
    <source>
        <strain evidence="1">AMC_N1</strain>
    </source>
</reference>
<proteinExistence type="predicted"/>
<dbReference type="EMBL" id="JAPWTK010000016">
    <property type="protein sequence ID" value="KAJ8958726.1"/>
    <property type="molecule type" value="Genomic_DNA"/>
</dbReference>
<comment type="caution">
    <text evidence="1">The sequence shown here is derived from an EMBL/GenBank/DDBJ whole genome shotgun (WGS) entry which is preliminary data.</text>
</comment>
<dbReference type="PANTHER" id="PTHR47326:SF1">
    <property type="entry name" value="HTH PSQ-TYPE DOMAIN-CONTAINING PROTEIN"/>
    <property type="match status" value="1"/>
</dbReference>
<dbReference type="PANTHER" id="PTHR47326">
    <property type="entry name" value="TRANSPOSABLE ELEMENT TC3 TRANSPOSASE-LIKE PROTEIN"/>
    <property type="match status" value="1"/>
</dbReference>
<keyword evidence="2" id="KW-1185">Reference proteome</keyword>
<dbReference type="Proteomes" id="UP001162162">
    <property type="component" value="Unassembled WGS sequence"/>
</dbReference>
<gene>
    <name evidence="1" type="ORF">NQ318_016454</name>
</gene>
<sequence length="125" mass="14682">MTNCIPREQFCLLFLDRHNDDPNFLNKVMFTDETTFTRLGVFNFVNKHVCDNENPHIRIIPLRVDRFRTARAVHAGRAQVSQDRASTIGPARFMAVTEPRFESIEFLYLGYFKIKCLQCPYKHRG</sequence>
<organism evidence="1 2">
    <name type="scientific">Aromia moschata</name>
    <dbReference type="NCBI Taxonomy" id="1265417"/>
    <lineage>
        <taxon>Eukaryota</taxon>
        <taxon>Metazoa</taxon>
        <taxon>Ecdysozoa</taxon>
        <taxon>Arthropoda</taxon>
        <taxon>Hexapoda</taxon>
        <taxon>Insecta</taxon>
        <taxon>Pterygota</taxon>
        <taxon>Neoptera</taxon>
        <taxon>Endopterygota</taxon>
        <taxon>Coleoptera</taxon>
        <taxon>Polyphaga</taxon>
        <taxon>Cucujiformia</taxon>
        <taxon>Chrysomeloidea</taxon>
        <taxon>Cerambycidae</taxon>
        <taxon>Cerambycinae</taxon>
        <taxon>Callichromatini</taxon>
        <taxon>Aromia</taxon>
    </lineage>
</organism>
<accession>A0AAV8Z3J1</accession>